<dbReference type="Pfam" id="PF01497">
    <property type="entry name" value="Peripla_BP_2"/>
    <property type="match status" value="1"/>
</dbReference>
<proteinExistence type="predicted"/>
<evidence type="ECO:0000313" key="3">
    <source>
        <dbReference type="EMBL" id="EKF43872.1"/>
    </source>
</evidence>
<keyword evidence="1" id="KW-0732">Signal</keyword>
<protein>
    <submittedName>
        <fullName evidence="3">Hemin binding protein</fullName>
    </submittedName>
</protein>
<dbReference type="PANTHER" id="PTHR30535">
    <property type="entry name" value="VITAMIN B12-BINDING PROTEIN"/>
    <property type="match status" value="1"/>
</dbReference>
<dbReference type="AlphaFoldDB" id="K2PS13"/>
<feature type="domain" description="Fe/B12 periplasmic-binding" evidence="2">
    <location>
        <begin position="43"/>
        <end position="298"/>
    </location>
</feature>
<reference evidence="3 4" key="1">
    <citation type="journal article" date="2012" name="J. Bacteriol.">
        <title>Genome Sequence of Nitratireductor indicus Type Strain C115.</title>
        <authorList>
            <person name="Lai Q."/>
            <person name="Li G."/>
            <person name="Yu Z."/>
            <person name="Shao Z."/>
        </authorList>
    </citation>
    <scope>NUCLEOTIDE SEQUENCE [LARGE SCALE GENOMIC DNA]</scope>
    <source>
        <strain evidence="3 4">C115</strain>
    </source>
</reference>
<dbReference type="PATRIC" id="fig|1231190.3.peg.766"/>
<dbReference type="InterPro" id="IPR050902">
    <property type="entry name" value="ABC_Transporter_SBP"/>
</dbReference>
<dbReference type="RefSeq" id="WP_009756007.1">
    <property type="nucleotide sequence ID" value="NZ_AMSI01000002.1"/>
</dbReference>
<evidence type="ECO:0000259" key="2">
    <source>
        <dbReference type="PROSITE" id="PS50983"/>
    </source>
</evidence>
<evidence type="ECO:0000256" key="1">
    <source>
        <dbReference type="SAM" id="SignalP"/>
    </source>
</evidence>
<organism evidence="3 4">
    <name type="scientific">Nitratireductor indicus C115</name>
    <dbReference type="NCBI Taxonomy" id="1231190"/>
    <lineage>
        <taxon>Bacteria</taxon>
        <taxon>Pseudomonadati</taxon>
        <taxon>Pseudomonadota</taxon>
        <taxon>Alphaproteobacteria</taxon>
        <taxon>Hyphomicrobiales</taxon>
        <taxon>Phyllobacteriaceae</taxon>
        <taxon>Nitratireductor</taxon>
    </lineage>
</organism>
<accession>K2PS13</accession>
<dbReference type="eggNOG" id="COG4558">
    <property type="taxonomic scope" value="Bacteria"/>
</dbReference>
<name>K2PS13_9HYPH</name>
<dbReference type="EMBL" id="AMSI01000002">
    <property type="protein sequence ID" value="EKF43872.1"/>
    <property type="molecule type" value="Genomic_DNA"/>
</dbReference>
<feature type="signal peptide" evidence="1">
    <location>
        <begin position="1"/>
        <end position="32"/>
    </location>
</feature>
<dbReference type="Proteomes" id="UP000007374">
    <property type="component" value="Unassembled WGS sequence"/>
</dbReference>
<feature type="chain" id="PRO_5003866537" evidence="1">
    <location>
        <begin position="33"/>
        <end position="302"/>
    </location>
</feature>
<dbReference type="PROSITE" id="PS50983">
    <property type="entry name" value="FE_B12_PBP"/>
    <property type="match status" value="1"/>
</dbReference>
<comment type="caution">
    <text evidence="3">The sequence shown here is derived from an EMBL/GenBank/DDBJ whole genome shotgun (WGS) entry which is preliminary data.</text>
</comment>
<dbReference type="SUPFAM" id="SSF53807">
    <property type="entry name" value="Helical backbone' metal receptor"/>
    <property type="match status" value="1"/>
</dbReference>
<dbReference type="Gene3D" id="3.40.50.1980">
    <property type="entry name" value="Nitrogenase molybdenum iron protein domain"/>
    <property type="match status" value="2"/>
</dbReference>
<dbReference type="CDD" id="cd01149">
    <property type="entry name" value="HutB"/>
    <property type="match status" value="1"/>
</dbReference>
<sequence length="302" mass="31817">MQVFRKPARAMRLNAIAAACLLSSALLAPASADEVETFRDSSRIVSVGGALTEIVYGLGEEGRLVARDTTSTYPESVREIQDVGYMRALSPEGVLSVNPTAIIAAEGSGPETTMSVLEKADVDMVVVPEGYSREGILRKIRVIGTALGVEEKAQTLAAKVDSDLRAAEKAAREQTGEKRVLFILSMQGGRVLAAGGHTAADGIIQMAGAINAVEGYSGYKQMTDEAIAEAAPDVILMMKRGEGPERGEDQVFAHPAISGTPAGRNRALITMDGSYLLGFGPRTASAIRDLSARLHDVKAATD</sequence>
<dbReference type="InterPro" id="IPR002491">
    <property type="entry name" value="ABC_transptr_periplasmic_BD"/>
</dbReference>
<gene>
    <name evidence="3" type="ORF">NA8A_03650</name>
</gene>
<evidence type="ECO:0000313" key="4">
    <source>
        <dbReference type="Proteomes" id="UP000007374"/>
    </source>
</evidence>
<keyword evidence="4" id="KW-1185">Reference proteome</keyword>
<dbReference type="PANTHER" id="PTHR30535:SF4">
    <property type="entry name" value="HEMIN-BINDING PERIPLASMIC PROTEIN HMUT"/>
    <property type="match status" value="1"/>
</dbReference>
<dbReference type="OrthoDB" id="9797736at2"/>
<dbReference type="STRING" id="721133.SAMN05216176_101586"/>